<dbReference type="Gene3D" id="2.60.40.1120">
    <property type="entry name" value="Carboxypeptidase-like, regulatory domain"/>
    <property type="match status" value="1"/>
</dbReference>
<evidence type="ECO:0000313" key="11">
    <source>
        <dbReference type="EMBL" id="MFK2916024.1"/>
    </source>
</evidence>
<dbReference type="InterPro" id="IPR037066">
    <property type="entry name" value="Plug_dom_sf"/>
</dbReference>
<gene>
    <name evidence="11" type="ORF">ISS97_02005</name>
</gene>
<dbReference type="InterPro" id="IPR012910">
    <property type="entry name" value="Plug_dom"/>
</dbReference>
<protein>
    <submittedName>
        <fullName evidence="11">TonB-dependent receptor</fullName>
    </submittedName>
</protein>
<keyword evidence="12" id="KW-1185">Reference proteome</keyword>
<dbReference type="Gene3D" id="2.170.130.10">
    <property type="entry name" value="TonB-dependent receptor, plug domain"/>
    <property type="match status" value="1"/>
</dbReference>
<dbReference type="InterPro" id="IPR057601">
    <property type="entry name" value="Oar-like_b-barrel"/>
</dbReference>
<dbReference type="Pfam" id="PF07715">
    <property type="entry name" value="Plug"/>
    <property type="match status" value="1"/>
</dbReference>
<dbReference type="InterPro" id="IPR036942">
    <property type="entry name" value="Beta-barrel_TonB_sf"/>
</dbReference>
<evidence type="ECO:0000256" key="1">
    <source>
        <dbReference type="ARBA" id="ARBA00004571"/>
    </source>
</evidence>
<feature type="signal peptide" evidence="8">
    <location>
        <begin position="1"/>
        <end position="32"/>
    </location>
</feature>
<name>A0ABW8K3E9_9GAMM</name>
<accession>A0ABW8K3E9</accession>
<dbReference type="Proteomes" id="UP001620408">
    <property type="component" value="Unassembled WGS sequence"/>
</dbReference>
<dbReference type="Gene3D" id="2.40.170.20">
    <property type="entry name" value="TonB-dependent receptor, beta-barrel domain"/>
    <property type="match status" value="1"/>
</dbReference>
<keyword evidence="4 7" id="KW-0812">Transmembrane</keyword>
<comment type="similarity">
    <text evidence="7">Belongs to the TonB-dependent receptor family.</text>
</comment>
<feature type="domain" description="TonB-dependent transporter Oar-like beta-barrel" evidence="10">
    <location>
        <begin position="599"/>
        <end position="902"/>
    </location>
</feature>
<keyword evidence="5 7" id="KW-0472">Membrane</keyword>
<dbReference type="Pfam" id="PF25183">
    <property type="entry name" value="OMP_b-brl_4"/>
    <property type="match status" value="1"/>
</dbReference>
<reference evidence="11 12" key="1">
    <citation type="submission" date="2020-10" db="EMBL/GenBank/DDBJ databases">
        <title>Phylogeny of dyella-like bacteria.</title>
        <authorList>
            <person name="Fu J."/>
        </authorList>
    </citation>
    <scope>NUCLEOTIDE SEQUENCE [LARGE SCALE GENOMIC DNA]</scope>
    <source>
        <strain evidence="11 12">BB4</strain>
    </source>
</reference>
<evidence type="ECO:0000256" key="5">
    <source>
        <dbReference type="ARBA" id="ARBA00023136"/>
    </source>
</evidence>
<evidence type="ECO:0000256" key="2">
    <source>
        <dbReference type="ARBA" id="ARBA00022448"/>
    </source>
</evidence>
<evidence type="ECO:0000259" key="9">
    <source>
        <dbReference type="Pfam" id="PF07715"/>
    </source>
</evidence>
<comment type="subcellular location">
    <subcellularLocation>
        <location evidence="1 7">Cell outer membrane</location>
        <topology evidence="1 7">Multi-pass membrane protein</topology>
    </subcellularLocation>
</comment>
<dbReference type="SUPFAM" id="SSF56935">
    <property type="entry name" value="Porins"/>
    <property type="match status" value="1"/>
</dbReference>
<keyword evidence="2 7" id="KW-0813">Transport</keyword>
<keyword evidence="8" id="KW-0732">Signal</keyword>
<feature type="domain" description="TonB-dependent receptor plug" evidence="9">
    <location>
        <begin position="143"/>
        <end position="240"/>
    </location>
</feature>
<dbReference type="InterPro" id="IPR039426">
    <property type="entry name" value="TonB-dep_rcpt-like"/>
</dbReference>
<proteinExistence type="inferred from homology"/>
<comment type="caution">
    <text evidence="11">The sequence shown here is derived from an EMBL/GenBank/DDBJ whole genome shotgun (WGS) entry which is preliminary data.</text>
</comment>
<dbReference type="RefSeq" id="WP_379984683.1">
    <property type="nucleotide sequence ID" value="NZ_JADIKD010000006.1"/>
</dbReference>
<feature type="chain" id="PRO_5045695546" evidence="8">
    <location>
        <begin position="33"/>
        <end position="1010"/>
    </location>
</feature>
<keyword evidence="6 7" id="KW-0998">Cell outer membrane</keyword>
<evidence type="ECO:0000256" key="7">
    <source>
        <dbReference type="PROSITE-ProRule" id="PRU01360"/>
    </source>
</evidence>
<dbReference type="SUPFAM" id="SSF49478">
    <property type="entry name" value="Cna protein B-type domain"/>
    <property type="match status" value="1"/>
</dbReference>
<keyword evidence="11" id="KW-0675">Receptor</keyword>
<sequence length="1010" mass="109751">MIKYQHARRAPLWRQTALAAALSMSLAGVVVAQSNASGTIFGRADETGATVHIENLDNGLIRDITVDSSGRYRAASLPVGRYRVSLQKDGKTINSRDNVQVVVSTGTEISFAAAAAANTGAKNLEGIQVVANALPAIDVSSVDSRTVLTSEQLQKLPILNNVNAAALLAPGTTGGDSRYGNAISMGGASAAENQYYINGFPVTNPLTGLGFTSLPFDAIDQAQVFTGGYGAEYGRSTGGVVNIITKRGTNTWKAGAEVMWTPSALRSTQRAIYFPVGSGRPTDGKVFFRPDEKSTLTQYGVYIGGPLIKDKLFFYGSAELNDTSGLTQFGQNNGTTGNSTKTTTDTRQVTRWMTKVDWNITDSHILEFTGLGEDSIQDTNIYNYNYNTGVTGTLKGTEHQKNTGIANSAPGGKVYVGKYTGYITDSLTINALYGESSADHVDSVAGSSGGVCPNITDNRKTGGRISCAPVGGNLLVPGANDKTKAFRFDVEYHLGSHTLRGGIDNQTLESYSGRATQGGALWTYYDATDNFSTVPGMHVPAGATEVAQRTIFSAAGKVKVEQQAQYIEDHWQVSDRWLAYLGLRNEQFKNYNTDGVVFIKQRHQLAPRLGLTWDVFGDSTFKLYGNAGRYHLAVPSNVAIRGAGPQRFENQYFTYSGVDPATNAPINPTPISNVFFANGANGTAPNPVTLAKKGISAYYQDEYILGFDKQLAPSWSFGAKAIYRNLKSIIDDVCDARPFLNHEAAAGTPITNPAFTNWATDGAPCLLFNPGKGGTFTIDHDGKGTLKNVTLSAKEFGFPEMKRKYYALNVYLEHQFDQKWYGKVEYVWSHNYGNSEGLLLSDIGQIDPSVTQTWDFKEIMYGATGNLPNDRRHQVKAYGYYQITPEWLVGGIVQVSSGRPKNCLGIYPTDPYQYGSSYFYCNGQTAPRGSQGTLPWNYTLNLSTEYRPAWAGHKLAFNLDVFNVFNQQRAQNQIETYQLGSGARSGTYGRVISYSAPRSVRLGARYDFSL</sequence>
<keyword evidence="3 7" id="KW-1134">Transmembrane beta strand</keyword>
<evidence type="ECO:0000256" key="4">
    <source>
        <dbReference type="ARBA" id="ARBA00022692"/>
    </source>
</evidence>
<organism evidence="11 12">
    <name type="scientific">Dyella koreensis</name>
    <dbReference type="NCBI Taxonomy" id="311235"/>
    <lineage>
        <taxon>Bacteria</taxon>
        <taxon>Pseudomonadati</taxon>
        <taxon>Pseudomonadota</taxon>
        <taxon>Gammaproteobacteria</taxon>
        <taxon>Lysobacterales</taxon>
        <taxon>Rhodanobacteraceae</taxon>
        <taxon>Dyella</taxon>
    </lineage>
</organism>
<evidence type="ECO:0000313" key="12">
    <source>
        <dbReference type="Proteomes" id="UP001620408"/>
    </source>
</evidence>
<evidence type="ECO:0000256" key="3">
    <source>
        <dbReference type="ARBA" id="ARBA00022452"/>
    </source>
</evidence>
<evidence type="ECO:0000256" key="8">
    <source>
        <dbReference type="SAM" id="SignalP"/>
    </source>
</evidence>
<evidence type="ECO:0000256" key="6">
    <source>
        <dbReference type="ARBA" id="ARBA00023237"/>
    </source>
</evidence>
<dbReference type="PANTHER" id="PTHR30069">
    <property type="entry name" value="TONB-DEPENDENT OUTER MEMBRANE RECEPTOR"/>
    <property type="match status" value="1"/>
</dbReference>
<evidence type="ECO:0000259" key="10">
    <source>
        <dbReference type="Pfam" id="PF25183"/>
    </source>
</evidence>
<dbReference type="PROSITE" id="PS52016">
    <property type="entry name" value="TONB_DEPENDENT_REC_3"/>
    <property type="match status" value="1"/>
</dbReference>
<dbReference type="PANTHER" id="PTHR30069:SF46">
    <property type="entry name" value="OAR PROTEIN"/>
    <property type="match status" value="1"/>
</dbReference>
<dbReference type="EMBL" id="JADIKD010000006">
    <property type="protein sequence ID" value="MFK2916024.1"/>
    <property type="molecule type" value="Genomic_DNA"/>
</dbReference>
<dbReference type="Pfam" id="PF13620">
    <property type="entry name" value="CarboxypepD_reg"/>
    <property type="match status" value="1"/>
</dbReference>